<keyword evidence="3" id="KW-0378">Hydrolase</keyword>
<comment type="caution">
    <text evidence="3">The sequence shown here is derived from an EMBL/GenBank/DDBJ whole genome shotgun (WGS) entry which is preliminary data.</text>
</comment>
<evidence type="ECO:0000313" key="3">
    <source>
        <dbReference type="EMBL" id="TWT66876.1"/>
    </source>
</evidence>
<dbReference type="OrthoDB" id="9764953at2"/>
<name>A0A5C5XUA0_9BACT</name>
<organism evidence="3 4">
    <name type="scientific">Posidoniimonas polymericola</name>
    <dbReference type="NCBI Taxonomy" id="2528002"/>
    <lineage>
        <taxon>Bacteria</taxon>
        <taxon>Pseudomonadati</taxon>
        <taxon>Planctomycetota</taxon>
        <taxon>Planctomycetia</taxon>
        <taxon>Pirellulales</taxon>
        <taxon>Lacipirellulaceae</taxon>
        <taxon>Posidoniimonas</taxon>
    </lineage>
</organism>
<dbReference type="RefSeq" id="WP_146591283.1">
    <property type="nucleotide sequence ID" value="NZ_SJPO01000014.1"/>
</dbReference>
<dbReference type="PANTHER" id="PTHR43037">
    <property type="entry name" value="UNNAMED PRODUCT-RELATED"/>
    <property type="match status" value="1"/>
</dbReference>
<dbReference type="EMBL" id="SJPO01000014">
    <property type="protein sequence ID" value="TWT66876.1"/>
    <property type="molecule type" value="Genomic_DNA"/>
</dbReference>
<evidence type="ECO:0000313" key="4">
    <source>
        <dbReference type="Proteomes" id="UP000318478"/>
    </source>
</evidence>
<proteinExistence type="predicted"/>
<dbReference type="Proteomes" id="UP000318478">
    <property type="component" value="Unassembled WGS sequence"/>
</dbReference>
<dbReference type="GO" id="GO:0016787">
    <property type="term" value="F:hydrolase activity"/>
    <property type="evidence" value="ECO:0007669"/>
    <property type="project" value="UniProtKB-KW"/>
</dbReference>
<dbReference type="PANTHER" id="PTHR43037:SF1">
    <property type="entry name" value="BLL1128 PROTEIN"/>
    <property type="match status" value="1"/>
</dbReference>
<keyword evidence="4" id="KW-1185">Reference proteome</keyword>
<dbReference type="Pfam" id="PF00756">
    <property type="entry name" value="Esterase"/>
    <property type="match status" value="1"/>
</dbReference>
<dbReference type="AlphaFoldDB" id="A0A5C5XUA0"/>
<dbReference type="SUPFAM" id="SSF53474">
    <property type="entry name" value="alpha/beta-Hydrolases"/>
    <property type="match status" value="1"/>
</dbReference>
<reference evidence="3 4" key="1">
    <citation type="submission" date="2019-02" db="EMBL/GenBank/DDBJ databases">
        <title>Deep-cultivation of Planctomycetes and their phenomic and genomic characterization uncovers novel biology.</title>
        <authorList>
            <person name="Wiegand S."/>
            <person name="Jogler M."/>
            <person name="Boedeker C."/>
            <person name="Pinto D."/>
            <person name="Vollmers J."/>
            <person name="Rivas-Marin E."/>
            <person name="Kohn T."/>
            <person name="Peeters S.H."/>
            <person name="Heuer A."/>
            <person name="Rast P."/>
            <person name="Oberbeckmann S."/>
            <person name="Bunk B."/>
            <person name="Jeske O."/>
            <person name="Meyerdierks A."/>
            <person name="Storesund J.E."/>
            <person name="Kallscheuer N."/>
            <person name="Luecker S."/>
            <person name="Lage O.M."/>
            <person name="Pohl T."/>
            <person name="Merkel B.J."/>
            <person name="Hornburger P."/>
            <person name="Mueller R.-W."/>
            <person name="Bruemmer F."/>
            <person name="Labrenz M."/>
            <person name="Spormann A.M."/>
            <person name="Op Den Camp H."/>
            <person name="Overmann J."/>
            <person name="Amann R."/>
            <person name="Jetten M.S.M."/>
            <person name="Mascher T."/>
            <person name="Medema M.H."/>
            <person name="Devos D.P."/>
            <person name="Kaster A.-K."/>
            <person name="Ovreas L."/>
            <person name="Rohde M."/>
            <person name="Galperin M.Y."/>
            <person name="Jogler C."/>
        </authorList>
    </citation>
    <scope>NUCLEOTIDE SEQUENCE [LARGE SCALE GENOMIC DNA]</scope>
    <source>
        <strain evidence="3 4">Pla123a</strain>
    </source>
</reference>
<feature type="signal peptide" evidence="2">
    <location>
        <begin position="1"/>
        <end position="22"/>
    </location>
</feature>
<dbReference type="Gene3D" id="3.40.50.1820">
    <property type="entry name" value="alpha/beta hydrolase"/>
    <property type="match status" value="1"/>
</dbReference>
<dbReference type="InterPro" id="IPR050955">
    <property type="entry name" value="Plant_Biomass_Hydrol_Est"/>
</dbReference>
<protein>
    <submittedName>
        <fullName evidence="3">Alpha/beta hydrolase family protein</fullName>
    </submittedName>
</protein>
<accession>A0A5C5XUA0</accession>
<evidence type="ECO:0000256" key="1">
    <source>
        <dbReference type="ARBA" id="ARBA00022729"/>
    </source>
</evidence>
<dbReference type="InterPro" id="IPR000801">
    <property type="entry name" value="Esterase-like"/>
</dbReference>
<keyword evidence="1 2" id="KW-0732">Signal</keyword>
<gene>
    <name evidence="3" type="ORF">Pla123a_45740</name>
</gene>
<evidence type="ECO:0000256" key="2">
    <source>
        <dbReference type="SAM" id="SignalP"/>
    </source>
</evidence>
<feature type="chain" id="PRO_5022799417" evidence="2">
    <location>
        <begin position="23"/>
        <end position="316"/>
    </location>
</feature>
<dbReference type="InterPro" id="IPR029058">
    <property type="entry name" value="AB_hydrolase_fold"/>
</dbReference>
<sequence precursor="true">MTNPIWAARLLLLAAVVCHAGASVCPARTWQDSVARTIPGVPELGADGAPIGYLEEPMGYRYFLPQDYDPSQEYPLVLFLHGSGESGTNNTSHVSIHIENLIEQTYANYPAILVAPQLNRSVGFSPYSSVDRTDEVLDAVISELPVDEQRLYITGLSMGGFGTMNYLHYYNGYQLGGDRRFAAAAAIAGSTVDFAVADALSETPIWLVHGSSDPVVSVSYSRESFNTLIGAEPDATIDFTGGGRTGRFAESGSTRYLEYPGVTHNSWSRFYGSNDFYDWMFSQSLVPEPTSLASGVLGLVLLGSTSRRRCQNSVVD</sequence>